<dbReference type="Pfam" id="PF13537">
    <property type="entry name" value="GATase_7"/>
    <property type="match status" value="1"/>
</dbReference>
<dbReference type="SUPFAM" id="SSF52402">
    <property type="entry name" value="Adenine nucleotide alpha hydrolases-like"/>
    <property type="match status" value="1"/>
</dbReference>
<keyword evidence="8" id="KW-0061">Asparagine biosynthesis</keyword>
<dbReference type="InterPro" id="IPR014729">
    <property type="entry name" value="Rossmann-like_a/b/a_fold"/>
</dbReference>
<dbReference type="InterPro" id="IPR001962">
    <property type="entry name" value="Asn_synthase"/>
</dbReference>
<evidence type="ECO:0000256" key="4">
    <source>
        <dbReference type="ARBA" id="ARBA00022741"/>
    </source>
</evidence>
<dbReference type="OrthoDB" id="9763290at2"/>
<evidence type="ECO:0000256" key="7">
    <source>
        <dbReference type="ARBA" id="ARBA00048741"/>
    </source>
</evidence>
<name>A0A4R3N4E4_9GAMM</name>
<comment type="caution">
    <text evidence="13">The sequence shown here is derived from an EMBL/GenBank/DDBJ whole genome shotgun (WGS) entry which is preliminary data.</text>
</comment>
<dbReference type="GO" id="GO:0006529">
    <property type="term" value="P:asparagine biosynthetic process"/>
    <property type="evidence" value="ECO:0007669"/>
    <property type="project" value="UniProtKB-KW"/>
</dbReference>
<dbReference type="CDD" id="cd01991">
    <property type="entry name" value="Asn_synthase_B_C"/>
    <property type="match status" value="1"/>
</dbReference>
<evidence type="ECO:0000259" key="12">
    <source>
        <dbReference type="Pfam" id="PF13537"/>
    </source>
</evidence>
<dbReference type="RefSeq" id="WP_132976217.1">
    <property type="nucleotide sequence ID" value="NZ_SMAO01000002.1"/>
</dbReference>
<dbReference type="CDD" id="cd00712">
    <property type="entry name" value="AsnB"/>
    <property type="match status" value="1"/>
</dbReference>
<evidence type="ECO:0000256" key="8">
    <source>
        <dbReference type="PIRSR" id="PIRSR001589-1"/>
    </source>
</evidence>
<evidence type="ECO:0000256" key="1">
    <source>
        <dbReference type="ARBA" id="ARBA00005187"/>
    </source>
</evidence>
<dbReference type="PANTHER" id="PTHR43284">
    <property type="entry name" value="ASPARAGINE SYNTHETASE (GLUTAMINE-HYDROLYZING)"/>
    <property type="match status" value="1"/>
</dbReference>
<feature type="active site" description="For GATase activity" evidence="8">
    <location>
        <position position="2"/>
    </location>
</feature>
<dbReference type="Gene3D" id="3.40.50.620">
    <property type="entry name" value="HUPs"/>
    <property type="match status" value="1"/>
</dbReference>
<keyword evidence="14" id="KW-1185">Reference proteome</keyword>
<dbReference type="PANTHER" id="PTHR43284:SF1">
    <property type="entry name" value="ASPARAGINE SYNTHETASE"/>
    <property type="match status" value="1"/>
</dbReference>
<dbReference type="InterPro" id="IPR029055">
    <property type="entry name" value="Ntn_hydrolases_N"/>
</dbReference>
<accession>A0A4R3N4E4</accession>
<comment type="similarity">
    <text evidence="2">Belongs to the asparagine synthetase family.</text>
</comment>
<keyword evidence="6 8" id="KW-0315">Glutamine amidotransferase</keyword>
<evidence type="ECO:0000256" key="5">
    <source>
        <dbReference type="ARBA" id="ARBA00022840"/>
    </source>
</evidence>
<evidence type="ECO:0000259" key="11">
    <source>
        <dbReference type="Pfam" id="PF00733"/>
    </source>
</evidence>
<keyword evidence="4 9" id="KW-0547">Nucleotide-binding</keyword>
<proteinExistence type="inferred from homology"/>
<dbReference type="InterPro" id="IPR033738">
    <property type="entry name" value="AsnB_N"/>
</dbReference>
<dbReference type="Gene3D" id="3.60.20.10">
    <property type="entry name" value="Glutamine Phosphoribosylpyrophosphate, subunit 1, domain 1"/>
    <property type="match status" value="1"/>
</dbReference>
<feature type="binding site" evidence="9">
    <location>
        <position position="103"/>
    </location>
    <ligand>
        <name>L-glutamine</name>
        <dbReference type="ChEBI" id="CHEBI:58359"/>
    </ligand>
</feature>
<dbReference type="PIRSF" id="PIRSF001589">
    <property type="entry name" value="Asn_synthetase_glu-h"/>
    <property type="match status" value="1"/>
</dbReference>
<comment type="catalytic activity">
    <reaction evidence="7">
        <text>L-aspartate + L-glutamine + ATP + H2O = L-asparagine + L-glutamate + AMP + diphosphate + H(+)</text>
        <dbReference type="Rhea" id="RHEA:12228"/>
        <dbReference type="ChEBI" id="CHEBI:15377"/>
        <dbReference type="ChEBI" id="CHEBI:15378"/>
        <dbReference type="ChEBI" id="CHEBI:29985"/>
        <dbReference type="ChEBI" id="CHEBI:29991"/>
        <dbReference type="ChEBI" id="CHEBI:30616"/>
        <dbReference type="ChEBI" id="CHEBI:33019"/>
        <dbReference type="ChEBI" id="CHEBI:58048"/>
        <dbReference type="ChEBI" id="CHEBI:58359"/>
        <dbReference type="ChEBI" id="CHEBI:456215"/>
        <dbReference type="EC" id="6.3.5.4"/>
    </reaction>
</comment>
<dbReference type="SUPFAM" id="SSF56235">
    <property type="entry name" value="N-terminal nucleophile aminohydrolases (Ntn hydrolases)"/>
    <property type="match status" value="1"/>
</dbReference>
<feature type="binding site" evidence="9">
    <location>
        <begin position="373"/>
        <end position="374"/>
    </location>
    <ligand>
        <name>ATP</name>
        <dbReference type="ChEBI" id="CHEBI:30616"/>
    </ligand>
</feature>
<organism evidence="13 14">
    <name type="scientific">Thiobaca trueperi</name>
    <dbReference type="NCBI Taxonomy" id="127458"/>
    <lineage>
        <taxon>Bacteria</taxon>
        <taxon>Pseudomonadati</taxon>
        <taxon>Pseudomonadota</taxon>
        <taxon>Gammaproteobacteria</taxon>
        <taxon>Chromatiales</taxon>
        <taxon>Chromatiaceae</taxon>
        <taxon>Thiobaca</taxon>
    </lineage>
</organism>
<feature type="site" description="Important for beta-aspartyl-AMP intermediate formation" evidence="10">
    <location>
        <position position="375"/>
    </location>
</feature>
<evidence type="ECO:0000256" key="6">
    <source>
        <dbReference type="ARBA" id="ARBA00022962"/>
    </source>
</evidence>
<comment type="pathway">
    <text evidence="1">Amino-acid biosynthesis; L-asparagine biosynthesis; L-asparagine from L-aspartate (L-Gln route): step 1/1.</text>
</comment>
<protein>
    <recommendedName>
        <fullName evidence="3">asparagine synthase (glutamine-hydrolyzing)</fullName>
        <ecNumber evidence="3">6.3.5.4</ecNumber>
    </recommendedName>
</protein>
<evidence type="ECO:0000313" key="14">
    <source>
        <dbReference type="Proteomes" id="UP000295717"/>
    </source>
</evidence>
<dbReference type="Pfam" id="PF00733">
    <property type="entry name" value="Asn_synthase"/>
    <property type="match status" value="1"/>
</dbReference>
<reference evidence="13 14" key="1">
    <citation type="submission" date="2019-03" db="EMBL/GenBank/DDBJ databases">
        <title>Genomic Encyclopedia of Type Strains, Phase IV (KMG-IV): sequencing the most valuable type-strain genomes for metagenomic binning, comparative biology and taxonomic classification.</title>
        <authorList>
            <person name="Goeker M."/>
        </authorList>
    </citation>
    <scope>NUCLEOTIDE SEQUENCE [LARGE SCALE GENOMIC DNA]</scope>
    <source>
        <strain evidence="13 14">DSM 13587</strain>
    </source>
</reference>
<evidence type="ECO:0000256" key="10">
    <source>
        <dbReference type="PIRSR" id="PIRSR001589-3"/>
    </source>
</evidence>
<keyword evidence="5 9" id="KW-0067">ATP-binding</keyword>
<dbReference type="EMBL" id="SMAO01000002">
    <property type="protein sequence ID" value="TCT23111.1"/>
    <property type="molecule type" value="Genomic_DNA"/>
</dbReference>
<evidence type="ECO:0000256" key="2">
    <source>
        <dbReference type="ARBA" id="ARBA00005752"/>
    </source>
</evidence>
<dbReference type="EC" id="6.3.5.4" evidence="3"/>
<dbReference type="InterPro" id="IPR006426">
    <property type="entry name" value="Asn_synth_AEB"/>
</dbReference>
<dbReference type="InterPro" id="IPR051786">
    <property type="entry name" value="ASN_synthetase/amidase"/>
</dbReference>
<sequence>MCGITGFWSKKKPPNAAVAENMAKRMISRGPDDAGVWLDETRGLALAHRRLSILDLSPAGHQPMLSPCGNYVLTFNGEIYNHLDLRKDLTHEGGHFNWRGHSDTETLLAALRHWGITGTLSRLNGMFAFALWDARERILYLARDRMGEKPLYYGRCQDTFLFGSELKALYAHPDWQGNIDRDALTLYLRHNYFPAPWSIYRGIYKLAPAHYVSIRENGCVISEPQCYWNLKRVAEQGVSSASDDPIALTNELDVLLRDAVARRMAADVPLGAFLSGGYDSTTVAALMQAQSERPIKTFSIGFHEKAYNEAQHANAISKHLGTEHTELYVTSQEAMAVIPKLATIYDEPFSDSSQIPTYLVSELARKYVKVSLSGDGGDELFCGYNRYLLGYQAWKKLRVLPLRLRQTASCIIAHLPGHSLDRMQRYLPLHLQISSLADRLPKLADVLASRSGEAFYHDLVSHWKQPDQIVLNACEPKTLLSHPDDLPQLPDLRERMMYLDMLTYLPDDILTKIDRASMAVSLEARVPLLDHRVVEFAWRVPIKLKYRNGQGKWLLRQVLYRYVPPEFVDRPKMGFGVPIEHWLRGPLREWGEDLLCENKMREEGFFDPIPIRKMWAEHLSGQRRWHYHLWDILMFQAWLAQPKTS</sequence>
<dbReference type="GO" id="GO:0004066">
    <property type="term" value="F:asparagine synthase (glutamine-hydrolyzing) activity"/>
    <property type="evidence" value="ECO:0007669"/>
    <property type="project" value="UniProtKB-EC"/>
</dbReference>
<dbReference type="GO" id="GO:0005829">
    <property type="term" value="C:cytosol"/>
    <property type="evidence" value="ECO:0007669"/>
    <property type="project" value="TreeGrafter"/>
</dbReference>
<evidence type="ECO:0000313" key="13">
    <source>
        <dbReference type="EMBL" id="TCT23111.1"/>
    </source>
</evidence>
<gene>
    <name evidence="13" type="ORF">EDC35_102448</name>
</gene>
<feature type="domain" description="Glutamine amidotransferase type-2" evidence="12">
    <location>
        <begin position="48"/>
        <end position="170"/>
    </location>
</feature>
<dbReference type="InterPro" id="IPR017932">
    <property type="entry name" value="GATase_2_dom"/>
</dbReference>
<dbReference type="NCBIfam" id="TIGR01536">
    <property type="entry name" value="asn_synth_AEB"/>
    <property type="match status" value="1"/>
</dbReference>
<dbReference type="GO" id="GO:0005524">
    <property type="term" value="F:ATP binding"/>
    <property type="evidence" value="ECO:0007669"/>
    <property type="project" value="UniProtKB-KW"/>
</dbReference>
<feature type="domain" description="Asparagine synthetase" evidence="11">
    <location>
        <begin position="252"/>
        <end position="639"/>
    </location>
</feature>
<dbReference type="Proteomes" id="UP000295717">
    <property type="component" value="Unassembled WGS sequence"/>
</dbReference>
<keyword evidence="8" id="KW-0028">Amino-acid biosynthesis</keyword>
<feature type="binding site" evidence="9">
    <location>
        <position position="300"/>
    </location>
    <ligand>
        <name>ATP</name>
        <dbReference type="ChEBI" id="CHEBI:30616"/>
    </ligand>
</feature>
<evidence type="ECO:0000256" key="9">
    <source>
        <dbReference type="PIRSR" id="PIRSR001589-2"/>
    </source>
</evidence>
<evidence type="ECO:0000256" key="3">
    <source>
        <dbReference type="ARBA" id="ARBA00012737"/>
    </source>
</evidence>
<dbReference type="AlphaFoldDB" id="A0A4R3N4E4"/>